<accession>A0A6C0AXW1</accession>
<reference evidence="1" key="1">
    <citation type="journal article" date="2020" name="Nature">
        <title>Giant virus diversity and host interactions through global metagenomics.</title>
        <authorList>
            <person name="Schulz F."/>
            <person name="Roux S."/>
            <person name="Paez-Espino D."/>
            <person name="Jungbluth S."/>
            <person name="Walsh D.A."/>
            <person name="Denef V.J."/>
            <person name="McMahon K.D."/>
            <person name="Konstantinidis K.T."/>
            <person name="Eloe-Fadrosh E.A."/>
            <person name="Kyrpides N.C."/>
            <person name="Woyke T."/>
        </authorList>
    </citation>
    <scope>NUCLEOTIDE SEQUENCE</scope>
    <source>
        <strain evidence="1">GVMAG-S-ERX556022-25</strain>
    </source>
</reference>
<dbReference type="AlphaFoldDB" id="A0A6C0AXW1"/>
<evidence type="ECO:0000313" key="1">
    <source>
        <dbReference type="EMBL" id="QHS84608.1"/>
    </source>
</evidence>
<proteinExistence type="predicted"/>
<protein>
    <submittedName>
        <fullName evidence="1">Uncharacterized protein</fullName>
    </submittedName>
</protein>
<name>A0A6C0AXW1_9ZZZZ</name>
<organism evidence="1">
    <name type="scientific">viral metagenome</name>
    <dbReference type="NCBI Taxonomy" id="1070528"/>
    <lineage>
        <taxon>unclassified sequences</taxon>
        <taxon>metagenomes</taxon>
        <taxon>organismal metagenomes</taxon>
    </lineage>
</organism>
<dbReference type="EMBL" id="MN738810">
    <property type="protein sequence ID" value="QHS84608.1"/>
    <property type="molecule type" value="Genomic_DNA"/>
</dbReference>
<sequence length="161" mass="19532">MIDQNYIKEFEEKEEEYKEFYNNEINMIKLFYLYINENNEIYNIKCEDEMIENSCLTKERILYLIKKNQFNLIKKHRLISLLKFNIDLDHAELNNFITDKLNTNYLSSLKIINSVNFNDTINILHDLNCIIFIFTNNKCPNLNTTKKIHIKKIHSKTRRNK</sequence>